<gene>
    <name evidence="3" type="ORF">QQ020_25605</name>
</gene>
<dbReference type="RefSeq" id="WP_346760811.1">
    <property type="nucleotide sequence ID" value="NZ_JAUJEB010000006.1"/>
</dbReference>
<evidence type="ECO:0000259" key="2">
    <source>
        <dbReference type="Pfam" id="PF04366"/>
    </source>
</evidence>
<proteinExistence type="predicted"/>
<reference evidence="3" key="1">
    <citation type="submission" date="2023-06" db="EMBL/GenBank/DDBJ databases">
        <title>Genomic of Agaribacillus aureum.</title>
        <authorList>
            <person name="Wang G."/>
        </authorList>
    </citation>
    <scope>NUCLEOTIDE SEQUENCE</scope>
    <source>
        <strain evidence="3">BMA12</strain>
    </source>
</reference>
<keyword evidence="4" id="KW-1185">Reference proteome</keyword>
<feature type="signal peptide" evidence="1">
    <location>
        <begin position="1"/>
        <end position="27"/>
    </location>
</feature>
<dbReference type="CDD" id="cd11524">
    <property type="entry name" value="SYLF"/>
    <property type="match status" value="1"/>
</dbReference>
<dbReference type="InterPro" id="IPR007461">
    <property type="entry name" value="Ysc84_actin-binding"/>
</dbReference>
<comment type="caution">
    <text evidence="3">The sequence shown here is derived from an EMBL/GenBank/DDBJ whole genome shotgun (WGS) entry which is preliminary data.</text>
</comment>
<dbReference type="Pfam" id="PF04366">
    <property type="entry name" value="Ysc84"/>
    <property type="match status" value="1"/>
</dbReference>
<dbReference type="Proteomes" id="UP001172083">
    <property type="component" value="Unassembled WGS sequence"/>
</dbReference>
<accession>A0ABT8LGH7</accession>
<keyword evidence="1" id="KW-0732">Signal</keyword>
<organism evidence="3 4">
    <name type="scientific">Agaribacillus aureus</name>
    <dbReference type="NCBI Taxonomy" id="3051825"/>
    <lineage>
        <taxon>Bacteria</taxon>
        <taxon>Pseudomonadati</taxon>
        <taxon>Bacteroidota</taxon>
        <taxon>Cytophagia</taxon>
        <taxon>Cytophagales</taxon>
        <taxon>Splendidivirgaceae</taxon>
        <taxon>Agaribacillus</taxon>
    </lineage>
</organism>
<dbReference type="EMBL" id="JAUJEB010000006">
    <property type="protein sequence ID" value="MDN5215481.1"/>
    <property type="molecule type" value="Genomic_DNA"/>
</dbReference>
<name>A0ABT8LGH7_9BACT</name>
<feature type="chain" id="PRO_5046313275" evidence="1">
    <location>
        <begin position="28"/>
        <end position="195"/>
    </location>
</feature>
<protein>
    <submittedName>
        <fullName evidence="3">Lipid-binding SYLF domain-containing protein</fullName>
    </submittedName>
</protein>
<feature type="domain" description="Ysc84 actin-binding" evidence="2">
    <location>
        <begin position="100"/>
        <end position="178"/>
    </location>
</feature>
<sequence>MITLNLKKSLIAASFLGCSIFSLSLCAQDGDRHTDLIENSQESLRKMTDKTPALKTYLDESYGYVVFPKITKAGIGVGGATGKGTVFQGHEVVGTSRLKQASFGLQLGGQQYSEVILFKDEKSFQRFKNGNLKFDAQATAVALKKGAALDASYYKGVVVFTMVNGGLMYEASIGGQHFSYESIAGAETAETSSAQ</sequence>
<evidence type="ECO:0000256" key="1">
    <source>
        <dbReference type="SAM" id="SignalP"/>
    </source>
</evidence>
<evidence type="ECO:0000313" key="3">
    <source>
        <dbReference type="EMBL" id="MDN5215481.1"/>
    </source>
</evidence>
<evidence type="ECO:0000313" key="4">
    <source>
        <dbReference type="Proteomes" id="UP001172083"/>
    </source>
</evidence>